<dbReference type="PATRIC" id="fig|65700.7.peg.2960"/>
<keyword evidence="3" id="KW-1185">Reference proteome</keyword>
<evidence type="ECO:0000313" key="3">
    <source>
        <dbReference type="Proteomes" id="UP000033924"/>
    </source>
</evidence>
<proteinExistence type="predicted"/>
<reference evidence="1 4" key="2">
    <citation type="submission" date="2016-01" db="EMBL/GenBank/DDBJ databases">
        <authorList>
            <person name="Oliw E.H."/>
        </authorList>
    </citation>
    <scope>NUCLEOTIDE SEQUENCE [LARGE SCALE GENOMIC DNA]</scope>
    <source>
        <strain evidence="1 4">MDcuke</strain>
    </source>
</reference>
<evidence type="ECO:0008006" key="5">
    <source>
        <dbReference type="Google" id="ProtNLM"/>
    </source>
</evidence>
<gene>
    <name evidence="1" type="ORF">AV903_15210</name>
    <name evidence="2" type="ORF">SY86_11680</name>
</gene>
<dbReference type="RefSeq" id="WP_016192069.1">
    <property type="nucleotide sequence ID" value="NZ_CP013970.1"/>
</dbReference>
<reference evidence="2 3" key="1">
    <citation type="submission" date="2015-01" db="EMBL/GenBank/DDBJ databases">
        <title>Erwinia tracheiphila.</title>
        <authorList>
            <person name="Shapiro L.R."/>
        </authorList>
    </citation>
    <scope>NUCLEOTIDE SEQUENCE [LARGE SCALE GENOMIC DNA]</scope>
    <source>
        <strain evidence="2 3">BuffGH</strain>
    </source>
</reference>
<organism evidence="2 3">
    <name type="scientific">Erwinia tracheiphila</name>
    <dbReference type="NCBI Taxonomy" id="65700"/>
    <lineage>
        <taxon>Bacteria</taxon>
        <taxon>Pseudomonadati</taxon>
        <taxon>Pseudomonadota</taxon>
        <taxon>Gammaproteobacteria</taxon>
        <taxon>Enterobacterales</taxon>
        <taxon>Erwiniaceae</taxon>
        <taxon>Erwinia</taxon>
    </lineage>
</organism>
<evidence type="ECO:0000313" key="1">
    <source>
        <dbReference type="EMBL" id="AXF77062.1"/>
    </source>
</evidence>
<dbReference type="Proteomes" id="UP000264980">
    <property type="component" value="Chromosome"/>
</dbReference>
<evidence type="ECO:0000313" key="4">
    <source>
        <dbReference type="Proteomes" id="UP000264980"/>
    </source>
</evidence>
<dbReference type="EMBL" id="CP013970">
    <property type="protein sequence ID" value="AXF77062.1"/>
    <property type="molecule type" value="Genomic_DNA"/>
</dbReference>
<dbReference type="PROSITE" id="PS51257">
    <property type="entry name" value="PROKAR_LIPOPROTEIN"/>
    <property type="match status" value="1"/>
</dbReference>
<dbReference type="Proteomes" id="UP000033924">
    <property type="component" value="Unassembled WGS sequence"/>
</dbReference>
<sequence>MKSISSIILLPFLLCGCSSHWIKNRATAEDFLTAKTFCEAQAENKFPVKNEVAQKTIYSKKYEKCKKNDDCEGKKYKTTERPETQSYVMDVNDDSRRRSFYQCMSIKGWEKETKFM</sequence>
<dbReference type="AlphaFoldDB" id="A0A0M2KAJ5"/>
<protein>
    <recommendedName>
        <fullName evidence="5">Lipoprotein</fullName>
    </recommendedName>
</protein>
<name>A0A0M2KAJ5_9GAMM</name>
<accession>A0A0M2KAJ5</accession>
<evidence type="ECO:0000313" key="2">
    <source>
        <dbReference type="EMBL" id="KKF35934.1"/>
    </source>
</evidence>
<dbReference type="EMBL" id="JXNU01000003">
    <property type="protein sequence ID" value="KKF35934.1"/>
    <property type="molecule type" value="Genomic_DNA"/>
</dbReference>